<dbReference type="Pfam" id="PF12937">
    <property type="entry name" value="F-box-like"/>
    <property type="match status" value="1"/>
</dbReference>
<evidence type="ECO:0000313" key="2">
    <source>
        <dbReference type="EMBL" id="KIM41003.1"/>
    </source>
</evidence>
<organism evidence="2 3">
    <name type="scientific">Hebeloma cylindrosporum</name>
    <dbReference type="NCBI Taxonomy" id="76867"/>
    <lineage>
        <taxon>Eukaryota</taxon>
        <taxon>Fungi</taxon>
        <taxon>Dikarya</taxon>
        <taxon>Basidiomycota</taxon>
        <taxon>Agaricomycotina</taxon>
        <taxon>Agaricomycetes</taxon>
        <taxon>Agaricomycetidae</taxon>
        <taxon>Agaricales</taxon>
        <taxon>Agaricineae</taxon>
        <taxon>Hymenogastraceae</taxon>
        <taxon>Hebeloma</taxon>
    </lineage>
</organism>
<dbReference type="HOGENOM" id="CLU_478212_0_0_1"/>
<dbReference type="AlphaFoldDB" id="A0A0C2XTJ3"/>
<gene>
    <name evidence="2" type="ORF">M413DRAFT_28100</name>
</gene>
<dbReference type="SUPFAM" id="SSF81383">
    <property type="entry name" value="F-box domain"/>
    <property type="match status" value="1"/>
</dbReference>
<sequence>MEYISLITINPIFLYYTTINLCSQCKNESAKIKTQLTQRKQSRYHRGAPAEFAYFESLLQGVGNKVHSRFCGLPEELQIKIFKYAATSDGPAPAFNRKGRRRNRFLLLGAVCHRWRTIAWQNPTLWRTLRVYIFQRDPRLVAQLVQEWVERTQPLENLDVELYSFGREDEPRGFDKNVAALVTVINGFSHRWRSLFLEIPFHYAEQVAPTPAPPTLSCVKIAQTDFEMEPPAEAGPLWNRQQNLMTQVIGRYLPIGLPSIKVFDFSMLLNDAGLGQGVYFVFKAQNLQVFCLNGIQYNRALRWTHPDLTLELMSKPVTRPSLRMLKLTGIPSGFVTDFLEWAKFPNLHHLTIGQADLTASRTYQSFLSQCPLLTILHLGVGYNLDNYRHVHDDMLVNALAATPGVRNLYLSFAYFCPMPGFPEPAIYDRLLYRLTREVNIERGERPLLPLLDVLDLHYYDNPNVPWACIPMLFHPPQNRPAPYKRGDPKFLPFNRPLGVVAIHIFFSAAAPVPEIELQTLQQLSYIARNRGVYFDFKAFVGNPPQSHDILKASAAAHRLTWHGYLHACGA</sequence>
<accession>A0A0C2XTJ3</accession>
<dbReference type="InterPro" id="IPR032675">
    <property type="entry name" value="LRR_dom_sf"/>
</dbReference>
<protein>
    <recommendedName>
        <fullName evidence="1">F-box domain-containing protein</fullName>
    </recommendedName>
</protein>
<dbReference type="InterPro" id="IPR001810">
    <property type="entry name" value="F-box_dom"/>
</dbReference>
<proteinExistence type="predicted"/>
<dbReference type="Gene3D" id="1.20.1280.50">
    <property type="match status" value="1"/>
</dbReference>
<dbReference type="EMBL" id="KN831781">
    <property type="protein sequence ID" value="KIM41003.1"/>
    <property type="molecule type" value="Genomic_DNA"/>
</dbReference>
<reference evidence="3" key="2">
    <citation type="submission" date="2015-01" db="EMBL/GenBank/DDBJ databases">
        <title>Evolutionary Origins and Diversification of the Mycorrhizal Mutualists.</title>
        <authorList>
            <consortium name="DOE Joint Genome Institute"/>
            <consortium name="Mycorrhizal Genomics Consortium"/>
            <person name="Kohler A."/>
            <person name="Kuo A."/>
            <person name="Nagy L.G."/>
            <person name="Floudas D."/>
            <person name="Copeland A."/>
            <person name="Barry K.W."/>
            <person name="Cichocki N."/>
            <person name="Veneault-Fourrey C."/>
            <person name="LaButti K."/>
            <person name="Lindquist E.A."/>
            <person name="Lipzen A."/>
            <person name="Lundell T."/>
            <person name="Morin E."/>
            <person name="Murat C."/>
            <person name="Riley R."/>
            <person name="Ohm R."/>
            <person name="Sun H."/>
            <person name="Tunlid A."/>
            <person name="Henrissat B."/>
            <person name="Grigoriev I.V."/>
            <person name="Hibbett D.S."/>
            <person name="Martin F."/>
        </authorList>
    </citation>
    <scope>NUCLEOTIDE SEQUENCE [LARGE SCALE GENOMIC DNA]</scope>
    <source>
        <strain evidence="3">h7</strain>
    </source>
</reference>
<reference evidence="2 3" key="1">
    <citation type="submission" date="2014-04" db="EMBL/GenBank/DDBJ databases">
        <authorList>
            <consortium name="DOE Joint Genome Institute"/>
            <person name="Kuo A."/>
            <person name="Gay G."/>
            <person name="Dore J."/>
            <person name="Kohler A."/>
            <person name="Nagy L.G."/>
            <person name="Floudas D."/>
            <person name="Copeland A."/>
            <person name="Barry K.W."/>
            <person name="Cichocki N."/>
            <person name="Veneault-Fourrey C."/>
            <person name="LaButti K."/>
            <person name="Lindquist E.A."/>
            <person name="Lipzen A."/>
            <person name="Lundell T."/>
            <person name="Morin E."/>
            <person name="Murat C."/>
            <person name="Sun H."/>
            <person name="Tunlid A."/>
            <person name="Henrissat B."/>
            <person name="Grigoriev I.V."/>
            <person name="Hibbett D.S."/>
            <person name="Martin F."/>
            <person name="Nordberg H.P."/>
            <person name="Cantor M.N."/>
            <person name="Hua S.X."/>
        </authorList>
    </citation>
    <scope>NUCLEOTIDE SEQUENCE [LARGE SCALE GENOMIC DNA]</scope>
    <source>
        <strain evidence="3">h7</strain>
    </source>
</reference>
<evidence type="ECO:0000259" key="1">
    <source>
        <dbReference type="Pfam" id="PF12937"/>
    </source>
</evidence>
<name>A0A0C2XTJ3_HEBCY</name>
<dbReference type="InterPro" id="IPR036047">
    <property type="entry name" value="F-box-like_dom_sf"/>
</dbReference>
<dbReference type="Gene3D" id="3.80.10.10">
    <property type="entry name" value="Ribonuclease Inhibitor"/>
    <property type="match status" value="1"/>
</dbReference>
<evidence type="ECO:0000313" key="3">
    <source>
        <dbReference type="Proteomes" id="UP000053424"/>
    </source>
</evidence>
<dbReference type="Proteomes" id="UP000053424">
    <property type="component" value="Unassembled WGS sequence"/>
</dbReference>
<dbReference type="OrthoDB" id="2603857at2759"/>
<keyword evidence="3" id="KW-1185">Reference proteome</keyword>
<feature type="domain" description="F-box" evidence="1">
    <location>
        <begin position="71"/>
        <end position="129"/>
    </location>
</feature>